<keyword evidence="3" id="KW-1185">Reference proteome</keyword>
<reference evidence="2" key="1">
    <citation type="submission" date="2020-03" db="EMBL/GenBank/DDBJ databases">
        <title>Studies in the Genomics of Life Span.</title>
        <authorList>
            <person name="Glass D."/>
        </authorList>
    </citation>
    <scope>NUCLEOTIDE SEQUENCE</scope>
    <source>
        <strain evidence="2">SUZIE</strain>
        <tissue evidence="2">Muscle</tissue>
    </source>
</reference>
<dbReference type="Proteomes" id="UP001166674">
    <property type="component" value="Unassembled WGS sequence"/>
</dbReference>
<proteinExistence type="predicted"/>
<feature type="region of interest" description="Disordered" evidence="1">
    <location>
        <begin position="1"/>
        <end position="96"/>
    </location>
</feature>
<comment type="caution">
    <text evidence="2">The sequence shown here is derived from an EMBL/GenBank/DDBJ whole genome shotgun (WGS) entry which is preliminary data.</text>
</comment>
<dbReference type="AlphaFoldDB" id="A0AA41T015"/>
<feature type="compositionally biased region" description="Basic and acidic residues" evidence="1">
    <location>
        <begin position="46"/>
        <end position="55"/>
    </location>
</feature>
<evidence type="ECO:0000256" key="1">
    <source>
        <dbReference type="SAM" id="MobiDB-lite"/>
    </source>
</evidence>
<accession>A0AA41T015</accession>
<name>A0AA41T015_SCICA</name>
<gene>
    <name evidence="2" type="ORF">SUZIE_148185</name>
</gene>
<dbReference type="EMBL" id="JAATJV010328800">
    <property type="protein sequence ID" value="MBZ3878492.1"/>
    <property type="molecule type" value="Genomic_DNA"/>
</dbReference>
<evidence type="ECO:0000313" key="3">
    <source>
        <dbReference type="Proteomes" id="UP001166674"/>
    </source>
</evidence>
<evidence type="ECO:0000313" key="2">
    <source>
        <dbReference type="EMBL" id="MBZ3878492.1"/>
    </source>
</evidence>
<organism evidence="2 3">
    <name type="scientific">Sciurus carolinensis</name>
    <name type="common">Eastern gray squirrel</name>
    <dbReference type="NCBI Taxonomy" id="30640"/>
    <lineage>
        <taxon>Eukaryota</taxon>
        <taxon>Metazoa</taxon>
        <taxon>Chordata</taxon>
        <taxon>Craniata</taxon>
        <taxon>Vertebrata</taxon>
        <taxon>Euteleostomi</taxon>
        <taxon>Mammalia</taxon>
        <taxon>Eutheria</taxon>
        <taxon>Euarchontoglires</taxon>
        <taxon>Glires</taxon>
        <taxon>Rodentia</taxon>
        <taxon>Sciuromorpha</taxon>
        <taxon>Sciuridae</taxon>
        <taxon>Sciurinae</taxon>
        <taxon>Sciurini</taxon>
        <taxon>Sciurus</taxon>
    </lineage>
</organism>
<protein>
    <submittedName>
        <fullName evidence="2">Uncharacterized protein</fullName>
    </submittedName>
</protein>
<sequence length="126" mass="13976">MATSITSCPAERGSQEVSPGPRNRHLHERKYPSLAEKARTPNPIAEQRRLQELRRRTAQARQQEPKRAGGGNIRSRGRRRPLPTSAPKPWLPRKPSLLRYTATATVAAASSFHPEPQSLAGGANKR</sequence>